<dbReference type="Pfam" id="PF13401">
    <property type="entry name" value="AAA_22"/>
    <property type="match status" value="1"/>
</dbReference>
<protein>
    <recommendedName>
        <fullName evidence="1">ORC1/DEAH AAA+ ATPase domain-containing protein</fullName>
    </recommendedName>
</protein>
<organism evidence="2 3">
    <name type="scientific">Atopomonas hussainii</name>
    <dbReference type="NCBI Taxonomy" id="1429083"/>
    <lineage>
        <taxon>Bacteria</taxon>
        <taxon>Pseudomonadati</taxon>
        <taxon>Pseudomonadota</taxon>
        <taxon>Gammaproteobacteria</taxon>
        <taxon>Pseudomonadales</taxon>
        <taxon>Pseudomonadaceae</taxon>
        <taxon>Atopomonas</taxon>
    </lineage>
</organism>
<dbReference type="AlphaFoldDB" id="A0A1H7PRS5"/>
<evidence type="ECO:0000313" key="2">
    <source>
        <dbReference type="EMBL" id="SEL38286.1"/>
    </source>
</evidence>
<dbReference type="InterPro" id="IPR049945">
    <property type="entry name" value="AAA_22"/>
</dbReference>
<sequence>MNWSLGPGAFLSYDELLKHRAGLPEDLQQVLSLEPLPAGSPLFVLNQQARQQLHQQLIRWQQGGVANIALVGPEGVGKTTLLNQLEADIEQDILVQRLSVSERIRSEPDLLRFFAKAFALQDCRDVPSLCEQLEGLSPRVILLDEAALLNLRVLDAGVVLRALWRIMLASRHLAWVHVWPEQTWRRIKWQWQLEPLVSQEINLPWPNQEEFLHALQVRFALLKGQDRDLWWQALDALPARPFDLQHEGLTALYKPCQGNFFSAVYAALCALHRDVDGRIWLRGFRIPEQISLQNVDARTRLTLAEIMAHGALSAAEHAEIFQQSADNSAWLLGALQARQWLLHDQLGEQEVFRINPLFARSLLTALRAANALY</sequence>
<proteinExistence type="predicted"/>
<dbReference type="SUPFAM" id="SSF52540">
    <property type="entry name" value="P-loop containing nucleoside triphosphate hydrolases"/>
    <property type="match status" value="1"/>
</dbReference>
<dbReference type="InterPro" id="IPR027417">
    <property type="entry name" value="P-loop_NTPase"/>
</dbReference>
<feature type="domain" description="ORC1/DEAH AAA+ ATPase" evidence="1">
    <location>
        <begin position="67"/>
        <end position="173"/>
    </location>
</feature>
<evidence type="ECO:0000259" key="1">
    <source>
        <dbReference type="Pfam" id="PF13401"/>
    </source>
</evidence>
<evidence type="ECO:0000313" key="3">
    <source>
        <dbReference type="Proteomes" id="UP000185766"/>
    </source>
</evidence>
<dbReference type="STRING" id="1429083.GCA_001885685_02120"/>
<dbReference type="GO" id="GO:0016887">
    <property type="term" value="F:ATP hydrolysis activity"/>
    <property type="evidence" value="ECO:0007669"/>
    <property type="project" value="InterPro"/>
</dbReference>
<name>A0A1H7PRS5_9GAMM</name>
<reference evidence="2 3" key="1">
    <citation type="submission" date="2016-10" db="EMBL/GenBank/DDBJ databases">
        <authorList>
            <person name="de Groot N.N."/>
        </authorList>
    </citation>
    <scope>NUCLEOTIDE SEQUENCE [LARGE SCALE GENOMIC DNA]</scope>
    <source>
        <strain evidence="2 3">JCM 19513</strain>
    </source>
</reference>
<keyword evidence="3" id="KW-1185">Reference proteome</keyword>
<dbReference type="Proteomes" id="UP000185766">
    <property type="component" value="Unassembled WGS sequence"/>
</dbReference>
<dbReference type="Gene3D" id="3.40.50.300">
    <property type="entry name" value="P-loop containing nucleotide triphosphate hydrolases"/>
    <property type="match status" value="1"/>
</dbReference>
<dbReference type="RefSeq" id="WP_074868860.1">
    <property type="nucleotide sequence ID" value="NZ_FOAS01000011.1"/>
</dbReference>
<accession>A0A1H7PRS5</accession>
<dbReference type="EMBL" id="FOAS01000011">
    <property type="protein sequence ID" value="SEL38286.1"/>
    <property type="molecule type" value="Genomic_DNA"/>
</dbReference>
<gene>
    <name evidence="2" type="ORF">SAMN05216214_111112</name>
</gene>